<dbReference type="InterPro" id="IPR018162">
    <property type="entry name" value="Ala-tRNA-ligase_IIc_anticod-bd"/>
</dbReference>
<comment type="domain">
    <text evidence="9">Consists of three domains; the N-terminal catalytic domain, the editing domain and the C-terminal C-Ala domain. The editing domain removes incorrectly charged amino acids, while the C-Ala domain, along with tRNA(Ala), serves as a bridge to cooperatively bring together the editing and aminoacylation centers thus stimulating deacylation of misacylated tRNAs.</text>
</comment>
<protein>
    <recommendedName>
        <fullName evidence="9">Alanine--tRNA ligase</fullName>
        <ecNumber evidence="9">6.1.1.7</ecNumber>
    </recommendedName>
    <alternativeName>
        <fullName evidence="9">Alanyl-tRNA synthetase</fullName>
        <shortName evidence="9">AlaRS</shortName>
    </alternativeName>
</protein>
<sequence length="691" mass="79006">MLSYHDFRQKFLDFFQSKGHKIISSASLIPENDPTVLFTTAGMHPLVPYLLGEKHPEGSRLTNAQKCLRTDDIDEVGDRWHLTFFEMLGNWSLGYEGGEVKENGPYWKKQSIEWSWEFLTDKKWLGLDLQKIYVSVFAGDEIAPRDNEAAEIWQKIFEYASIDAKVGEGERIGLYGRAKNWWGPAGQTGPCGPDTEIFYDTGKEHDSKFGNKCHQNCDCGRFAEIWNNVFMQYAKTFDGDCIEMTYKNVDTGMGLERVLAIINDKSSVFETESFLPIIRKIEELSSKNYTADFETTKAMRIIADHLRAAVFILGDERGVVPSNIEQGYILRRLIRRAIRFGYQIGVKQNFTPEIARLVMQIFGKFYPELEKNQQRIFQELSAEEKKFSQTLAAGLKKIEIMVRKIHRLENVLTQFNDGDFDDDDDRQFMQSILKDPWLAANDFLRRMLELKNKEEIKQLVDEFVNFFKISGSFVFDLYTQEGFPPEMIKEVMLSVERPTLKFETIKLPLELDWEGFNQAFKEHQNISRAGAEQKFKGGLADTSDLVAKLHTATHLLQAALRHVLGAGVMQKGSNITAERLRFDFSYPEKMTVEQIKQAEDLVNGVIASDLPVKCEEMTVEEAQKSGAMGLFTAKYGERVRVYTVGDDKYFSREICGGPHASRTGELGHFKIIKEEASSAGVSSKFFSLIFN</sequence>
<feature type="binding site" evidence="9">
    <location>
        <position position="554"/>
    </location>
    <ligand>
        <name>Zn(2+)</name>
        <dbReference type="ChEBI" id="CHEBI:29105"/>
    </ligand>
</feature>
<dbReference type="GO" id="GO:0000049">
    <property type="term" value="F:tRNA binding"/>
    <property type="evidence" value="ECO:0007669"/>
    <property type="project" value="UniProtKB-KW"/>
</dbReference>
<dbReference type="GO" id="GO:0005524">
    <property type="term" value="F:ATP binding"/>
    <property type="evidence" value="ECO:0007669"/>
    <property type="project" value="UniProtKB-UniRule"/>
</dbReference>
<dbReference type="GO" id="GO:0002161">
    <property type="term" value="F:aminoacyl-tRNA deacylase activity"/>
    <property type="evidence" value="ECO:0007669"/>
    <property type="project" value="TreeGrafter"/>
</dbReference>
<dbReference type="SUPFAM" id="SSF101353">
    <property type="entry name" value="Putative anticodon-binding domain of alanyl-tRNA synthetase (AlaRS)"/>
    <property type="match status" value="1"/>
</dbReference>
<dbReference type="Proteomes" id="UP000034837">
    <property type="component" value="Unassembled WGS sequence"/>
</dbReference>
<evidence type="ECO:0000313" key="12">
    <source>
        <dbReference type="Proteomes" id="UP000034837"/>
    </source>
</evidence>
<comment type="caution">
    <text evidence="11">The sequence shown here is derived from an EMBL/GenBank/DDBJ whole genome shotgun (WGS) entry which is preliminary data.</text>
</comment>
<dbReference type="InterPro" id="IPR018165">
    <property type="entry name" value="Ala-tRNA-synth_IIc_core"/>
</dbReference>
<evidence type="ECO:0000313" key="11">
    <source>
        <dbReference type="EMBL" id="KKS56500.1"/>
    </source>
</evidence>
<feature type="domain" description="Alanyl-transfer RNA synthetases family profile" evidence="10">
    <location>
        <begin position="2"/>
        <end position="681"/>
    </location>
</feature>
<feature type="binding site" evidence="9">
    <location>
        <position position="655"/>
    </location>
    <ligand>
        <name>Zn(2+)</name>
        <dbReference type="ChEBI" id="CHEBI:29105"/>
    </ligand>
</feature>
<keyword evidence="4 9" id="KW-0547">Nucleotide-binding</keyword>
<dbReference type="GO" id="GO:0004813">
    <property type="term" value="F:alanine-tRNA ligase activity"/>
    <property type="evidence" value="ECO:0007669"/>
    <property type="project" value="UniProtKB-UniRule"/>
</dbReference>
<comment type="cofactor">
    <cofactor evidence="9">
        <name>Zn(2+)</name>
        <dbReference type="ChEBI" id="CHEBI:29105"/>
    </cofactor>
    <text evidence="9">Binds 1 zinc ion per subunit.</text>
</comment>
<keyword evidence="8 9" id="KW-0030">Aminoacyl-tRNA synthetase</keyword>
<comment type="similarity">
    <text evidence="1 9">Belongs to the class-II aminoacyl-tRNA synthetase family.</text>
</comment>
<evidence type="ECO:0000259" key="10">
    <source>
        <dbReference type="PROSITE" id="PS50860"/>
    </source>
</evidence>
<comment type="function">
    <text evidence="9">Catalyzes the attachment of alanine to tRNA(Ala) in a two-step reaction: alanine is first activated by ATP to form Ala-AMP and then transferred to the acceptor end of tRNA(Ala). Also edits incorrectly charged Ser-tRNA(Ala) and Gly-tRNA(Ala) via its editing domain.</text>
</comment>
<dbReference type="CDD" id="cd00673">
    <property type="entry name" value="AlaRS_core"/>
    <property type="match status" value="1"/>
</dbReference>
<keyword evidence="5 9" id="KW-0067">ATP-binding</keyword>
<keyword evidence="9" id="KW-0479">Metal-binding</keyword>
<organism evidence="11 12">
    <name type="scientific">Candidatus Magasanikbacteria bacterium GW2011_GWA2_42_32</name>
    <dbReference type="NCBI Taxonomy" id="1619039"/>
    <lineage>
        <taxon>Bacteria</taxon>
        <taxon>Candidatus Magasanikiibacteriota</taxon>
    </lineage>
</organism>
<feature type="binding site" evidence="9">
    <location>
        <position position="659"/>
    </location>
    <ligand>
        <name>Zn(2+)</name>
        <dbReference type="ChEBI" id="CHEBI:29105"/>
    </ligand>
</feature>
<dbReference type="SUPFAM" id="SSF55186">
    <property type="entry name" value="ThrRS/AlaRS common domain"/>
    <property type="match status" value="1"/>
</dbReference>
<evidence type="ECO:0000256" key="3">
    <source>
        <dbReference type="ARBA" id="ARBA00022598"/>
    </source>
</evidence>
<proteinExistence type="inferred from homology"/>
<dbReference type="InterPro" id="IPR023033">
    <property type="entry name" value="Ala_tRNA_ligase_euk/bac"/>
</dbReference>
<dbReference type="PATRIC" id="fig|1619039.3.peg.996"/>
<evidence type="ECO:0000256" key="4">
    <source>
        <dbReference type="ARBA" id="ARBA00022741"/>
    </source>
</evidence>
<dbReference type="InterPro" id="IPR012947">
    <property type="entry name" value="tRNA_SAD"/>
</dbReference>
<keyword evidence="6 9" id="KW-0694">RNA-binding</keyword>
<dbReference type="PANTHER" id="PTHR11777">
    <property type="entry name" value="ALANYL-TRNA SYNTHETASE"/>
    <property type="match status" value="1"/>
</dbReference>
<keyword evidence="7 9" id="KW-0648">Protein biosynthesis</keyword>
<dbReference type="FunFam" id="3.30.980.10:FF:000004">
    <property type="entry name" value="Alanine--tRNA ligase, cytoplasmic"/>
    <property type="match status" value="1"/>
</dbReference>
<dbReference type="InterPro" id="IPR050058">
    <property type="entry name" value="Ala-tRNA_ligase"/>
</dbReference>
<evidence type="ECO:0000256" key="7">
    <source>
        <dbReference type="ARBA" id="ARBA00022917"/>
    </source>
</evidence>
<dbReference type="InterPro" id="IPR045864">
    <property type="entry name" value="aa-tRNA-synth_II/BPL/LPL"/>
</dbReference>
<evidence type="ECO:0000256" key="9">
    <source>
        <dbReference type="HAMAP-Rule" id="MF_00036"/>
    </source>
</evidence>
<reference evidence="11 12" key="1">
    <citation type="journal article" date="2015" name="Nature">
        <title>rRNA introns, odd ribosomes, and small enigmatic genomes across a large radiation of phyla.</title>
        <authorList>
            <person name="Brown C.T."/>
            <person name="Hug L.A."/>
            <person name="Thomas B.C."/>
            <person name="Sharon I."/>
            <person name="Castelle C.J."/>
            <person name="Singh A."/>
            <person name="Wilkins M.J."/>
            <person name="Williams K.H."/>
            <person name="Banfield J.F."/>
        </authorList>
    </citation>
    <scope>NUCLEOTIDE SEQUENCE [LARGE SCALE GENOMIC DNA]</scope>
</reference>
<keyword evidence="2 9" id="KW-0820">tRNA-binding</keyword>
<gene>
    <name evidence="9" type="primary">alaS</name>
    <name evidence="11" type="ORF">UV20_C0010G0003</name>
</gene>
<accession>A0A0G1A655</accession>
<dbReference type="NCBIfam" id="NF002436">
    <property type="entry name" value="PRK01584.1"/>
    <property type="match status" value="1"/>
</dbReference>
<dbReference type="InterPro" id="IPR002318">
    <property type="entry name" value="Ala-tRNA-lgiase_IIc"/>
</dbReference>
<name>A0A0G1A655_9BACT</name>
<dbReference type="SMART" id="SM00863">
    <property type="entry name" value="tRNA_SAD"/>
    <property type="match status" value="1"/>
</dbReference>
<evidence type="ECO:0000256" key="6">
    <source>
        <dbReference type="ARBA" id="ARBA00022884"/>
    </source>
</evidence>
<dbReference type="Gene3D" id="3.30.980.10">
    <property type="entry name" value="Threonyl-trna Synthetase, Chain A, domain 2"/>
    <property type="match status" value="1"/>
</dbReference>
<dbReference type="EMBL" id="LCDO01000010">
    <property type="protein sequence ID" value="KKS56500.1"/>
    <property type="molecule type" value="Genomic_DNA"/>
</dbReference>
<keyword evidence="9" id="KW-0963">Cytoplasm</keyword>
<dbReference type="InterPro" id="IPR018163">
    <property type="entry name" value="Thr/Ala-tRNA-synth_IIc_edit"/>
</dbReference>
<dbReference type="PRINTS" id="PR00980">
    <property type="entry name" value="TRNASYNTHALA"/>
</dbReference>
<keyword evidence="3 9" id="KW-0436">Ligase</keyword>
<dbReference type="Pfam" id="PF07973">
    <property type="entry name" value="tRNA_SAD"/>
    <property type="match status" value="1"/>
</dbReference>
<dbReference type="Pfam" id="PF01411">
    <property type="entry name" value="tRNA-synt_2c"/>
    <property type="match status" value="1"/>
</dbReference>
<dbReference type="EC" id="6.1.1.7" evidence="9"/>
<comment type="catalytic activity">
    <reaction evidence="9">
        <text>tRNA(Ala) + L-alanine + ATP = L-alanyl-tRNA(Ala) + AMP + diphosphate</text>
        <dbReference type="Rhea" id="RHEA:12540"/>
        <dbReference type="Rhea" id="RHEA-COMP:9657"/>
        <dbReference type="Rhea" id="RHEA-COMP:9923"/>
        <dbReference type="ChEBI" id="CHEBI:30616"/>
        <dbReference type="ChEBI" id="CHEBI:33019"/>
        <dbReference type="ChEBI" id="CHEBI:57972"/>
        <dbReference type="ChEBI" id="CHEBI:78442"/>
        <dbReference type="ChEBI" id="CHEBI:78497"/>
        <dbReference type="ChEBI" id="CHEBI:456215"/>
        <dbReference type="EC" id="6.1.1.7"/>
    </reaction>
</comment>
<feature type="binding site" evidence="9">
    <location>
        <position position="550"/>
    </location>
    <ligand>
        <name>Zn(2+)</name>
        <dbReference type="ChEBI" id="CHEBI:29105"/>
    </ligand>
</feature>
<dbReference type="PROSITE" id="PS50860">
    <property type="entry name" value="AA_TRNA_LIGASE_II_ALA"/>
    <property type="match status" value="1"/>
</dbReference>
<comment type="subcellular location">
    <subcellularLocation>
        <location evidence="9">Cytoplasm</location>
    </subcellularLocation>
</comment>
<dbReference type="InterPro" id="IPR018164">
    <property type="entry name" value="Ala-tRNA-synth_IIc_N"/>
</dbReference>
<evidence type="ECO:0000256" key="1">
    <source>
        <dbReference type="ARBA" id="ARBA00008226"/>
    </source>
</evidence>
<evidence type="ECO:0000256" key="8">
    <source>
        <dbReference type="ARBA" id="ARBA00023146"/>
    </source>
</evidence>
<evidence type="ECO:0000256" key="5">
    <source>
        <dbReference type="ARBA" id="ARBA00022840"/>
    </source>
</evidence>
<dbReference type="AlphaFoldDB" id="A0A0G1A655"/>
<dbReference type="GO" id="GO:0008270">
    <property type="term" value="F:zinc ion binding"/>
    <property type="evidence" value="ECO:0007669"/>
    <property type="project" value="UniProtKB-UniRule"/>
</dbReference>
<evidence type="ECO:0000256" key="2">
    <source>
        <dbReference type="ARBA" id="ARBA00022555"/>
    </source>
</evidence>
<dbReference type="PANTHER" id="PTHR11777:SF9">
    <property type="entry name" value="ALANINE--TRNA LIGASE, CYTOPLASMIC"/>
    <property type="match status" value="1"/>
</dbReference>
<dbReference type="SUPFAM" id="SSF55681">
    <property type="entry name" value="Class II aaRS and biotin synthetases"/>
    <property type="match status" value="1"/>
</dbReference>
<dbReference type="GO" id="GO:0005829">
    <property type="term" value="C:cytosol"/>
    <property type="evidence" value="ECO:0007669"/>
    <property type="project" value="TreeGrafter"/>
</dbReference>
<dbReference type="HAMAP" id="MF_00036_B">
    <property type="entry name" value="Ala_tRNA_synth_B"/>
    <property type="match status" value="1"/>
</dbReference>
<dbReference type="Gene3D" id="3.30.930.10">
    <property type="entry name" value="Bira Bifunctional Protein, Domain 2"/>
    <property type="match status" value="1"/>
</dbReference>
<dbReference type="GO" id="GO:0006419">
    <property type="term" value="P:alanyl-tRNA aminoacylation"/>
    <property type="evidence" value="ECO:0007669"/>
    <property type="project" value="UniProtKB-UniRule"/>
</dbReference>
<keyword evidence="9" id="KW-0862">Zinc</keyword>
<dbReference type="Gene3D" id="3.30.54.20">
    <property type="match status" value="1"/>
</dbReference>